<feature type="transmembrane region" description="Helical" evidence="1">
    <location>
        <begin position="9"/>
        <end position="28"/>
    </location>
</feature>
<dbReference type="SUPFAM" id="SSF159774">
    <property type="entry name" value="YerB-like"/>
    <property type="match status" value="1"/>
</dbReference>
<evidence type="ECO:0000313" key="5">
    <source>
        <dbReference type="Proteomes" id="UP000178908"/>
    </source>
</evidence>
<comment type="caution">
    <text evidence="4">The sequence shown here is derived from an EMBL/GenBank/DDBJ whole genome shotgun (WGS) entry which is preliminary data.</text>
</comment>
<dbReference type="AlphaFoldDB" id="A0A1F8FB86"/>
<dbReference type="InterPro" id="IPR035328">
    <property type="entry name" value="DUF3048_C"/>
</dbReference>
<sequence length="336" mass="38160">MRYINLNKLLFISGATALTFVFAFFVWWQEEIVINNDGEARIIGGESQKSFITGLPCEDINRRPLAVMLASDPITRPLSGIGQADIVFEMPVTPSGATRMMAVYQCESPIEVGSIRSAREDFIPLVASLGAIYVHWGGEKEALKKLNAHIMDNIDAMIYETKYFYRKTGIKQPHNGFTSFEKLWKGAEDLKYSINNIFDGYIHTDKKPAKNINNLSDSVIINYPFPFNVMWVYDGGKNSYKRFRGDEPELDRNTNEQVYVGVVAVMETSSKYISKDYINIITVGEGDLKIYQNGTKISGRWKKDADKLDSKLFFYDFDGKEIELAPGKIWVEIITN</sequence>
<dbReference type="InterPro" id="IPR021416">
    <property type="entry name" value="DUF3048_N"/>
</dbReference>
<evidence type="ECO:0000313" key="4">
    <source>
        <dbReference type="EMBL" id="OGN09509.1"/>
    </source>
</evidence>
<keyword evidence="1" id="KW-0472">Membrane</keyword>
<protein>
    <recommendedName>
        <fullName evidence="6">DUF3048 domain-containing protein</fullName>
    </recommendedName>
</protein>
<evidence type="ECO:0008006" key="6">
    <source>
        <dbReference type="Google" id="ProtNLM"/>
    </source>
</evidence>
<organism evidence="4 5">
    <name type="scientific">Candidatus Yanofskybacteria bacterium RIFCSPHIGHO2_02_FULL_39_10</name>
    <dbReference type="NCBI Taxonomy" id="1802674"/>
    <lineage>
        <taxon>Bacteria</taxon>
        <taxon>Candidatus Yanofskyibacteriota</taxon>
    </lineage>
</organism>
<dbReference type="Gene3D" id="3.50.90.10">
    <property type="entry name" value="YerB-like"/>
    <property type="match status" value="1"/>
</dbReference>
<evidence type="ECO:0000259" key="2">
    <source>
        <dbReference type="Pfam" id="PF11258"/>
    </source>
</evidence>
<proteinExistence type="predicted"/>
<reference evidence="4 5" key="1">
    <citation type="journal article" date="2016" name="Nat. Commun.">
        <title>Thousands of microbial genomes shed light on interconnected biogeochemical processes in an aquifer system.</title>
        <authorList>
            <person name="Anantharaman K."/>
            <person name="Brown C.T."/>
            <person name="Hug L.A."/>
            <person name="Sharon I."/>
            <person name="Castelle C.J."/>
            <person name="Probst A.J."/>
            <person name="Thomas B.C."/>
            <person name="Singh A."/>
            <person name="Wilkins M.J."/>
            <person name="Karaoz U."/>
            <person name="Brodie E.L."/>
            <person name="Williams K.H."/>
            <person name="Hubbard S.S."/>
            <person name="Banfield J.F."/>
        </authorList>
    </citation>
    <scope>NUCLEOTIDE SEQUENCE [LARGE SCALE GENOMIC DNA]</scope>
</reference>
<name>A0A1F8FB86_9BACT</name>
<dbReference type="Pfam" id="PF11258">
    <property type="entry name" value="DUF3048"/>
    <property type="match status" value="1"/>
</dbReference>
<dbReference type="Proteomes" id="UP000178908">
    <property type="component" value="Unassembled WGS sequence"/>
</dbReference>
<gene>
    <name evidence="4" type="ORF">A3C61_01350</name>
</gene>
<evidence type="ECO:0000256" key="1">
    <source>
        <dbReference type="SAM" id="Phobius"/>
    </source>
</evidence>
<evidence type="ECO:0000259" key="3">
    <source>
        <dbReference type="Pfam" id="PF17479"/>
    </source>
</evidence>
<dbReference type="Pfam" id="PF17479">
    <property type="entry name" value="DUF3048_C"/>
    <property type="match status" value="1"/>
</dbReference>
<feature type="domain" description="DUF3048" evidence="2">
    <location>
        <begin position="53"/>
        <end position="192"/>
    </location>
</feature>
<feature type="domain" description="DUF3048" evidence="3">
    <location>
        <begin position="229"/>
        <end position="331"/>
    </location>
</feature>
<dbReference type="EMBL" id="MGJO01000020">
    <property type="protein sequence ID" value="OGN09509.1"/>
    <property type="molecule type" value="Genomic_DNA"/>
</dbReference>
<keyword evidence="1" id="KW-1133">Transmembrane helix</keyword>
<dbReference type="InterPro" id="IPR023158">
    <property type="entry name" value="YerB-like_sf"/>
</dbReference>
<keyword evidence="1" id="KW-0812">Transmembrane</keyword>
<accession>A0A1F8FB86</accession>